<dbReference type="Proteomes" id="UP001152561">
    <property type="component" value="Unassembled WGS sequence"/>
</dbReference>
<protein>
    <submittedName>
        <fullName evidence="2">Uncharacterized protein</fullName>
    </submittedName>
</protein>
<dbReference type="EMBL" id="JAJAGQ010000006">
    <property type="protein sequence ID" value="KAJ8561189.1"/>
    <property type="molecule type" value="Genomic_DNA"/>
</dbReference>
<organism evidence="2 3">
    <name type="scientific">Anisodus acutangulus</name>
    <dbReference type="NCBI Taxonomy" id="402998"/>
    <lineage>
        <taxon>Eukaryota</taxon>
        <taxon>Viridiplantae</taxon>
        <taxon>Streptophyta</taxon>
        <taxon>Embryophyta</taxon>
        <taxon>Tracheophyta</taxon>
        <taxon>Spermatophyta</taxon>
        <taxon>Magnoliopsida</taxon>
        <taxon>eudicotyledons</taxon>
        <taxon>Gunneridae</taxon>
        <taxon>Pentapetalae</taxon>
        <taxon>asterids</taxon>
        <taxon>lamiids</taxon>
        <taxon>Solanales</taxon>
        <taxon>Solanaceae</taxon>
        <taxon>Solanoideae</taxon>
        <taxon>Hyoscyameae</taxon>
        <taxon>Anisodus</taxon>
    </lineage>
</organism>
<gene>
    <name evidence="2" type="ORF">K7X08_027379</name>
</gene>
<evidence type="ECO:0000313" key="3">
    <source>
        <dbReference type="Proteomes" id="UP001152561"/>
    </source>
</evidence>
<evidence type="ECO:0000313" key="2">
    <source>
        <dbReference type="EMBL" id="KAJ8561189.1"/>
    </source>
</evidence>
<feature type="region of interest" description="Disordered" evidence="1">
    <location>
        <begin position="49"/>
        <end position="72"/>
    </location>
</feature>
<name>A0A9Q1MMQ2_9SOLA</name>
<keyword evidence="3" id="KW-1185">Reference proteome</keyword>
<accession>A0A9Q1MMQ2</accession>
<sequence>MLYKATLTFFILFILLAGLFFPVAPTRMATTMIARNLRQTSAIISHRRIGAGGSSSRPAPGAYVPCCPGISR</sequence>
<reference evidence="3" key="1">
    <citation type="journal article" date="2023" name="Proc. Natl. Acad. Sci. U.S.A.">
        <title>Genomic and structural basis for evolution of tropane alkaloid biosynthesis.</title>
        <authorList>
            <person name="Wanga Y.-J."/>
            <person name="Taina T."/>
            <person name="Yua J.-Y."/>
            <person name="Lia J."/>
            <person name="Xua B."/>
            <person name="Chenc J."/>
            <person name="D'Auriad J.C."/>
            <person name="Huanga J.-P."/>
            <person name="Huanga S.-X."/>
        </authorList>
    </citation>
    <scope>NUCLEOTIDE SEQUENCE [LARGE SCALE GENOMIC DNA]</scope>
    <source>
        <strain evidence="3">cv. KIB-2019</strain>
    </source>
</reference>
<evidence type="ECO:0000256" key="1">
    <source>
        <dbReference type="SAM" id="MobiDB-lite"/>
    </source>
</evidence>
<comment type="caution">
    <text evidence="2">The sequence shown here is derived from an EMBL/GenBank/DDBJ whole genome shotgun (WGS) entry which is preliminary data.</text>
</comment>
<proteinExistence type="predicted"/>
<dbReference type="AlphaFoldDB" id="A0A9Q1MMQ2"/>